<reference evidence="7 8" key="1">
    <citation type="journal article" date="2014" name="BMC Genomics">
        <title>Genome sequencing of four Aureobasidium pullulans varieties: biotechnological potential, stress tolerance, and description of new species.</title>
        <authorList>
            <person name="Gostin Ar C."/>
            <person name="Ohm R.A."/>
            <person name="Kogej T."/>
            <person name="Sonjak S."/>
            <person name="Turk M."/>
            <person name="Zajc J."/>
            <person name="Zalar P."/>
            <person name="Grube M."/>
            <person name="Sun H."/>
            <person name="Han J."/>
            <person name="Sharma A."/>
            <person name="Chiniquy J."/>
            <person name="Ngan C.Y."/>
            <person name="Lipzen A."/>
            <person name="Barry K."/>
            <person name="Grigoriev I.V."/>
            <person name="Gunde-Cimerman N."/>
        </authorList>
    </citation>
    <scope>NUCLEOTIDE SEQUENCE [LARGE SCALE GENOMIC DNA]</scope>
    <source>
        <strain evidence="7 8">CBS 147.97</strain>
    </source>
</reference>
<protein>
    <submittedName>
        <fullName evidence="7">Amino acid transporter</fullName>
    </submittedName>
</protein>
<name>A0A074XP12_9PEZI</name>
<dbReference type="GeneID" id="25409203"/>
<feature type="transmembrane region" description="Helical" evidence="6">
    <location>
        <begin position="322"/>
        <end position="340"/>
    </location>
</feature>
<evidence type="ECO:0000313" key="8">
    <source>
        <dbReference type="Proteomes" id="UP000027730"/>
    </source>
</evidence>
<keyword evidence="4 6" id="KW-1133">Transmembrane helix</keyword>
<feature type="transmembrane region" description="Helical" evidence="6">
    <location>
        <begin position="141"/>
        <end position="160"/>
    </location>
</feature>
<feature type="transmembrane region" description="Helical" evidence="6">
    <location>
        <begin position="20"/>
        <end position="40"/>
    </location>
</feature>
<dbReference type="STRING" id="1043004.A0A074XP12"/>
<dbReference type="GO" id="GO:0022857">
    <property type="term" value="F:transmembrane transporter activity"/>
    <property type="evidence" value="ECO:0007669"/>
    <property type="project" value="InterPro"/>
</dbReference>
<dbReference type="EMBL" id="KL584704">
    <property type="protein sequence ID" value="KEQ76326.1"/>
    <property type="molecule type" value="Genomic_DNA"/>
</dbReference>
<evidence type="ECO:0000313" key="7">
    <source>
        <dbReference type="EMBL" id="KEQ76326.1"/>
    </source>
</evidence>
<dbReference type="PANTHER" id="PTHR45649">
    <property type="entry name" value="AMINO-ACID PERMEASE BAT1"/>
    <property type="match status" value="1"/>
</dbReference>
<keyword evidence="5 6" id="KW-0472">Membrane</keyword>
<feature type="transmembrane region" description="Helical" evidence="6">
    <location>
        <begin position="180"/>
        <end position="199"/>
    </location>
</feature>
<dbReference type="AlphaFoldDB" id="A0A074XP12"/>
<feature type="transmembrane region" description="Helical" evidence="6">
    <location>
        <begin position="225"/>
        <end position="245"/>
    </location>
</feature>
<evidence type="ECO:0000256" key="4">
    <source>
        <dbReference type="ARBA" id="ARBA00022989"/>
    </source>
</evidence>
<dbReference type="InterPro" id="IPR002293">
    <property type="entry name" value="AA/rel_permease1"/>
</dbReference>
<organism evidence="7 8">
    <name type="scientific">Aureobasidium namibiae CBS 147.97</name>
    <dbReference type="NCBI Taxonomy" id="1043004"/>
    <lineage>
        <taxon>Eukaryota</taxon>
        <taxon>Fungi</taxon>
        <taxon>Dikarya</taxon>
        <taxon>Ascomycota</taxon>
        <taxon>Pezizomycotina</taxon>
        <taxon>Dothideomycetes</taxon>
        <taxon>Dothideomycetidae</taxon>
        <taxon>Dothideales</taxon>
        <taxon>Saccotheciaceae</taxon>
        <taxon>Aureobasidium</taxon>
    </lineage>
</organism>
<accession>A0A074XP12</accession>
<evidence type="ECO:0000256" key="5">
    <source>
        <dbReference type="ARBA" id="ARBA00023136"/>
    </source>
</evidence>
<evidence type="ECO:0000256" key="3">
    <source>
        <dbReference type="ARBA" id="ARBA00022692"/>
    </source>
</evidence>
<feature type="transmembrane region" description="Helical" evidence="6">
    <location>
        <begin position="346"/>
        <end position="369"/>
    </location>
</feature>
<dbReference type="PANTHER" id="PTHR45649:SF4">
    <property type="entry name" value="TRANSPORTER, PUTATIVE (EUROFUNG)-RELATED"/>
    <property type="match status" value="1"/>
</dbReference>
<dbReference type="Proteomes" id="UP000027730">
    <property type="component" value="Unassembled WGS sequence"/>
</dbReference>
<feature type="transmembrane region" description="Helical" evidence="6">
    <location>
        <begin position="389"/>
        <end position="410"/>
    </location>
</feature>
<evidence type="ECO:0000256" key="2">
    <source>
        <dbReference type="ARBA" id="ARBA00022448"/>
    </source>
</evidence>
<keyword evidence="8" id="KW-1185">Reference proteome</keyword>
<dbReference type="RefSeq" id="XP_013430008.1">
    <property type="nucleotide sequence ID" value="XM_013574554.1"/>
</dbReference>
<feature type="non-terminal residue" evidence="7">
    <location>
        <position position="1"/>
    </location>
</feature>
<sequence>TWEFILLNNNQTLEAGGCALLFWSYVWSAIGSLFITASLAEMSSMTPSSAGQYFWVSEFASKRCQRCLSYITAWMTVIGWQCGNASGIFLTGSMMQSIITIYRPANGTMIWQTIVFLLPALALVILTNIYSNRAIAITQNILMSVHILAVIAIITIFGVLSPHIPVERALLKMDSSEWSSPGLAALFGQANANYSVFYVDAPIRLSEEAQDAAVSVPKATMRSQLISCVCGLFAITAFVFCVPNISDALDHPTGYSLFYVLQLSVPNGVIVGVLLAFIILIGASNIGFAAATARITYVFARDQGLPFSEWISKVHKKRLTPINAVFLTAAISLALSLIVLGSMTAFYGIVGVAQATQAMSYTLAISSVLYRRMKSPEKMPRARWSLGPLWGPIINLLAILFSINCFIFSFTPPTLPVTSTNFNVSPAIFVGLLVIMMVTYRFRRNKYVGPVTRTRDTPSWNMSQMGTDQGTRFLTIPDELR</sequence>
<keyword evidence="2" id="KW-0813">Transport</keyword>
<dbReference type="GO" id="GO:0016020">
    <property type="term" value="C:membrane"/>
    <property type="evidence" value="ECO:0007669"/>
    <property type="project" value="UniProtKB-SubCell"/>
</dbReference>
<gene>
    <name evidence="7" type="ORF">M436DRAFT_39485</name>
</gene>
<keyword evidence="3 6" id="KW-0812">Transmembrane</keyword>
<dbReference type="HOGENOM" id="CLU_004495_6_1_1"/>
<dbReference type="OrthoDB" id="3257095at2759"/>
<evidence type="ECO:0000256" key="6">
    <source>
        <dbReference type="SAM" id="Phobius"/>
    </source>
</evidence>
<evidence type="ECO:0000256" key="1">
    <source>
        <dbReference type="ARBA" id="ARBA00004141"/>
    </source>
</evidence>
<feature type="transmembrane region" description="Helical" evidence="6">
    <location>
        <begin position="109"/>
        <end position="129"/>
    </location>
</feature>
<comment type="subcellular location">
    <subcellularLocation>
        <location evidence="1">Membrane</location>
        <topology evidence="1">Multi-pass membrane protein</topology>
    </subcellularLocation>
</comment>
<feature type="transmembrane region" description="Helical" evidence="6">
    <location>
        <begin position="67"/>
        <end position="89"/>
    </location>
</feature>
<dbReference type="Pfam" id="PF13520">
    <property type="entry name" value="AA_permease_2"/>
    <property type="match status" value="1"/>
</dbReference>
<dbReference type="PIRSF" id="PIRSF006060">
    <property type="entry name" value="AA_transporter"/>
    <property type="match status" value="1"/>
</dbReference>
<feature type="transmembrane region" description="Helical" evidence="6">
    <location>
        <begin position="265"/>
        <end position="291"/>
    </location>
</feature>
<feature type="transmembrane region" description="Helical" evidence="6">
    <location>
        <begin position="422"/>
        <end position="440"/>
    </location>
</feature>
<dbReference type="Gene3D" id="1.20.1740.10">
    <property type="entry name" value="Amino acid/polyamine transporter I"/>
    <property type="match status" value="1"/>
</dbReference>
<proteinExistence type="predicted"/>